<gene>
    <name evidence="1" type="ORF">T265_03413</name>
</gene>
<name>A0A075A383_OPIVI</name>
<dbReference type="AlphaFoldDB" id="A0A075A383"/>
<dbReference type="GeneID" id="20317600"/>
<sequence length="135" mass="15341">MCGVKLSTPVPIVLGESEGCDDITNIHSDCVPDDVCGRHKLFPLLDDCRFSHMLRKCLRYEVRHARTSRETEYAKSGIAISDVHGSSVEPLQRRPAKNWQIRTLAPGSLVMGYLNRAGHQDIHRKLPTMFFRPQR</sequence>
<evidence type="ECO:0000313" key="2">
    <source>
        <dbReference type="Proteomes" id="UP000054324"/>
    </source>
</evidence>
<protein>
    <submittedName>
        <fullName evidence="1">Uncharacterized protein</fullName>
    </submittedName>
</protein>
<proteinExistence type="predicted"/>
<dbReference type="KEGG" id="ovi:T265_03413"/>
<dbReference type="RefSeq" id="XP_009166161.1">
    <property type="nucleotide sequence ID" value="XM_009167897.1"/>
</dbReference>
<dbReference type="EMBL" id="KL596667">
    <property type="protein sequence ID" value="KER30035.1"/>
    <property type="molecule type" value="Genomic_DNA"/>
</dbReference>
<evidence type="ECO:0000313" key="1">
    <source>
        <dbReference type="EMBL" id="KER30035.1"/>
    </source>
</evidence>
<organism evidence="1 2">
    <name type="scientific">Opisthorchis viverrini</name>
    <name type="common">Southeast Asian liver fluke</name>
    <dbReference type="NCBI Taxonomy" id="6198"/>
    <lineage>
        <taxon>Eukaryota</taxon>
        <taxon>Metazoa</taxon>
        <taxon>Spiralia</taxon>
        <taxon>Lophotrochozoa</taxon>
        <taxon>Platyhelminthes</taxon>
        <taxon>Trematoda</taxon>
        <taxon>Digenea</taxon>
        <taxon>Opisthorchiida</taxon>
        <taxon>Opisthorchiata</taxon>
        <taxon>Opisthorchiidae</taxon>
        <taxon>Opisthorchis</taxon>
    </lineage>
</organism>
<dbReference type="Proteomes" id="UP000054324">
    <property type="component" value="Unassembled WGS sequence"/>
</dbReference>
<dbReference type="CTD" id="20317600"/>
<reference evidence="1 2" key="1">
    <citation type="submission" date="2013-11" db="EMBL/GenBank/DDBJ databases">
        <title>Opisthorchis viverrini - life in the bile duct.</title>
        <authorList>
            <person name="Young N.D."/>
            <person name="Nagarajan N."/>
            <person name="Lin S.J."/>
            <person name="Korhonen P.K."/>
            <person name="Jex A.R."/>
            <person name="Hall R.S."/>
            <person name="Safavi-Hemami H."/>
            <person name="Kaewkong W."/>
            <person name="Bertrand D."/>
            <person name="Gao S."/>
            <person name="Seet Q."/>
            <person name="Wongkham S."/>
            <person name="Teh B.T."/>
            <person name="Wongkham C."/>
            <person name="Intapan P.M."/>
            <person name="Maleewong W."/>
            <person name="Yang X."/>
            <person name="Hu M."/>
            <person name="Wang Z."/>
            <person name="Hofmann A."/>
            <person name="Sternberg P.W."/>
            <person name="Tan P."/>
            <person name="Wang J."/>
            <person name="Gasser R.B."/>
        </authorList>
    </citation>
    <scope>NUCLEOTIDE SEQUENCE [LARGE SCALE GENOMIC DNA]</scope>
</reference>
<keyword evidence="2" id="KW-1185">Reference proteome</keyword>
<accession>A0A075A383</accession>